<gene>
    <name evidence="3" type="ORF">CAEBREN_18519</name>
</gene>
<feature type="signal peptide" evidence="2">
    <location>
        <begin position="1"/>
        <end position="18"/>
    </location>
</feature>
<feature type="compositionally biased region" description="Basic and acidic residues" evidence="1">
    <location>
        <begin position="203"/>
        <end position="213"/>
    </location>
</feature>
<feature type="chain" id="PRO_5003403269" evidence="2">
    <location>
        <begin position="19"/>
        <end position="450"/>
    </location>
</feature>
<evidence type="ECO:0000313" key="3">
    <source>
        <dbReference type="EMBL" id="EGT40687.1"/>
    </source>
</evidence>
<keyword evidence="4" id="KW-1185">Reference proteome</keyword>
<dbReference type="PANTHER" id="PTHR21449:SF5">
    <property type="entry name" value="CUB DOMAIN-CONTAINING PROTEIN-RELATED"/>
    <property type="match status" value="1"/>
</dbReference>
<reference evidence="4" key="1">
    <citation type="submission" date="2011-07" db="EMBL/GenBank/DDBJ databases">
        <authorList>
            <consortium name="Caenorhabditis brenneri Sequencing and Analysis Consortium"/>
            <person name="Wilson R.K."/>
        </authorList>
    </citation>
    <scope>NUCLEOTIDE SEQUENCE [LARGE SCALE GENOMIC DNA]</scope>
    <source>
        <strain evidence="4">PB2801</strain>
    </source>
</reference>
<proteinExistence type="predicted"/>
<protein>
    <submittedName>
        <fullName evidence="3">Uncharacterized protein</fullName>
    </submittedName>
</protein>
<organism evidence="4">
    <name type="scientific">Caenorhabditis brenneri</name>
    <name type="common">Nematode worm</name>
    <dbReference type="NCBI Taxonomy" id="135651"/>
    <lineage>
        <taxon>Eukaryota</taxon>
        <taxon>Metazoa</taxon>
        <taxon>Ecdysozoa</taxon>
        <taxon>Nematoda</taxon>
        <taxon>Chromadorea</taxon>
        <taxon>Rhabditida</taxon>
        <taxon>Rhabditina</taxon>
        <taxon>Rhabditomorpha</taxon>
        <taxon>Rhabditoidea</taxon>
        <taxon>Rhabditidae</taxon>
        <taxon>Peloderinae</taxon>
        <taxon>Caenorhabditis</taxon>
    </lineage>
</organism>
<dbReference type="InParanoid" id="G0MBJ8"/>
<evidence type="ECO:0000313" key="4">
    <source>
        <dbReference type="Proteomes" id="UP000008068"/>
    </source>
</evidence>
<dbReference type="AlphaFoldDB" id="G0MBJ8"/>
<evidence type="ECO:0000256" key="1">
    <source>
        <dbReference type="SAM" id="MobiDB-lite"/>
    </source>
</evidence>
<sequence length="450" mass="52251">MFLRNFILLSFLSTWAFADFDCSEQDTCFGEPTDCDPNADCNTLFHFDVDGNLHLVLRNFSDPYGYAAFAINQLPEEVTEYLICLPYHRQRHRAVAELGGLVSIVEENITGSIEFLGKRDFQCMFNVSDFPESFREGQEFFVTRGKYRDVFVIYDGVPLYSLDDYVDYSLDDERLRLRRRLQQKKKEKTENKTEETVQQDYTGPHHDLDKSDPNDSGNLEQDDLPTYRQKLKNPNIIKEKPGEFITIILNNDPQHEVSRDRLQGNENEVLEYIDSWKSVFSDGLRHDFRSPNLVGAGDKRRVDVYPIEKTENQPVTFQGNEIEKVRKDNNHDAAQRNRIFSDGLRHDVENFENYPFVGGRIQNYINKLHEQQGVHHNGLHHDMQLLVTDAISGNGQNGEWNGSKLNNGKEHYPSFKRDRHFHGLHHDVPKNTGSLARAMMLFMIVLPFLL</sequence>
<accession>G0MBJ8</accession>
<dbReference type="EMBL" id="GL379788">
    <property type="protein sequence ID" value="EGT40687.1"/>
    <property type="molecule type" value="Genomic_DNA"/>
</dbReference>
<evidence type="ECO:0000256" key="2">
    <source>
        <dbReference type="SAM" id="SignalP"/>
    </source>
</evidence>
<dbReference type="HOGENOM" id="CLU_608635_0_0_1"/>
<dbReference type="Proteomes" id="UP000008068">
    <property type="component" value="Unassembled WGS sequence"/>
</dbReference>
<keyword evidence="2" id="KW-0732">Signal</keyword>
<feature type="region of interest" description="Disordered" evidence="1">
    <location>
        <begin position="184"/>
        <end position="228"/>
    </location>
</feature>
<name>G0MBJ8_CAEBE</name>
<dbReference type="OrthoDB" id="5872607at2759"/>
<dbReference type="eggNOG" id="ENOG502TI39">
    <property type="taxonomic scope" value="Eukaryota"/>
</dbReference>
<dbReference type="PANTHER" id="PTHR21449">
    <property type="entry name" value="PROTEIN CBG05271-RELATED"/>
    <property type="match status" value="1"/>
</dbReference>